<reference evidence="1" key="2">
    <citation type="journal article" date="2023" name="BMC Genomics">
        <title>Pest status, molecular evolution, and epigenetic factors derived from the genome assembly of Frankliniella fusca, a thysanopteran phytovirus vector.</title>
        <authorList>
            <person name="Catto M.A."/>
            <person name="Labadie P.E."/>
            <person name="Jacobson A.L."/>
            <person name="Kennedy G.G."/>
            <person name="Srinivasan R."/>
            <person name="Hunt B.G."/>
        </authorList>
    </citation>
    <scope>NUCLEOTIDE SEQUENCE</scope>
    <source>
        <strain evidence="1">PL_HMW_Pooled</strain>
    </source>
</reference>
<dbReference type="Proteomes" id="UP001219518">
    <property type="component" value="Unassembled WGS sequence"/>
</dbReference>
<keyword evidence="2" id="KW-1185">Reference proteome</keyword>
<organism evidence="1 2">
    <name type="scientific">Frankliniella fusca</name>
    <dbReference type="NCBI Taxonomy" id="407009"/>
    <lineage>
        <taxon>Eukaryota</taxon>
        <taxon>Metazoa</taxon>
        <taxon>Ecdysozoa</taxon>
        <taxon>Arthropoda</taxon>
        <taxon>Hexapoda</taxon>
        <taxon>Insecta</taxon>
        <taxon>Pterygota</taxon>
        <taxon>Neoptera</taxon>
        <taxon>Paraneoptera</taxon>
        <taxon>Thysanoptera</taxon>
        <taxon>Terebrantia</taxon>
        <taxon>Thripoidea</taxon>
        <taxon>Thripidae</taxon>
        <taxon>Frankliniella</taxon>
    </lineage>
</organism>
<accession>A0AAE1H8N0</accession>
<evidence type="ECO:0000313" key="2">
    <source>
        <dbReference type="Proteomes" id="UP001219518"/>
    </source>
</evidence>
<gene>
    <name evidence="1" type="ORF">KUF71_025865</name>
</gene>
<sequence>MATAVEAEVSCVVSCWKAKWTYNIFQTPNLHFEKLLKLEEKQTPILKMSHQNRSTKLSNELPCDGSESIFSQASALLEVNKGGGYFRRQSASDPSHMVARLKALSTKKKNNKYVEIFAIKKAEAKTKHPHRNWDKDLSELQAALNTAVHDVTGFSPHRLVFGTELCLDGRLRELRAPSDPELPDCADRAVHLEKLASLKEIYLTVLSRLQKAYEKNARSYDLRRREVRYEEGQVVYRRNYVKSDAAAYFSKKLAPKYLGPFVIKKRVGARGYLLVGQDGKEDGPWHVHDLKLSPESTEMVFSVMLVTLTMRRDSAVMSG</sequence>
<dbReference type="EMBL" id="JAHWGI010000592">
    <property type="protein sequence ID" value="KAK3916766.1"/>
    <property type="molecule type" value="Genomic_DNA"/>
</dbReference>
<proteinExistence type="predicted"/>
<protein>
    <submittedName>
        <fullName evidence="1">Transposon Tf2-11 polyprotein</fullName>
    </submittedName>
</protein>
<dbReference type="AlphaFoldDB" id="A0AAE1H8N0"/>
<name>A0AAE1H8N0_9NEOP</name>
<comment type="caution">
    <text evidence="1">The sequence shown here is derived from an EMBL/GenBank/DDBJ whole genome shotgun (WGS) entry which is preliminary data.</text>
</comment>
<dbReference type="Gene3D" id="3.30.420.10">
    <property type="entry name" value="Ribonuclease H-like superfamily/Ribonuclease H"/>
    <property type="match status" value="1"/>
</dbReference>
<evidence type="ECO:0000313" key="1">
    <source>
        <dbReference type="EMBL" id="KAK3916766.1"/>
    </source>
</evidence>
<dbReference type="GO" id="GO:0003676">
    <property type="term" value="F:nucleic acid binding"/>
    <property type="evidence" value="ECO:0007669"/>
    <property type="project" value="InterPro"/>
</dbReference>
<reference evidence="1" key="1">
    <citation type="submission" date="2021-07" db="EMBL/GenBank/DDBJ databases">
        <authorList>
            <person name="Catto M.A."/>
            <person name="Jacobson A."/>
            <person name="Kennedy G."/>
            <person name="Labadie P."/>
            <person name="Hunt B.G."/>
            <person name="Srinivasan R."/>
        </authorList>
    </citation>
    <scope>NUCLEOTIDE SEQUENCE</scope>
    <source>
        <strain evidence="1">PL_HMW_Pooled</strain>
        <tissue evidence="1">Head</tissue>
    </source>
</reference>
<dbReference type="InterPro" id="IPR036397">
    <property type="entry name" value="RNaseH_sf"/>
</dbReference>